<reference evidence="1" key="2">
    <citation type="submission" date="2020-09" db="EMBL/GenBank/DDBJ databases">
        <authorList>
            <person name="Sun Q."/>
            <person name="Zhou Y."/>
        </authorList>
    </citation>
    <scope>NUCLEOTIDE SEQUENCE</scope>
    <source>
        <strain evidence="1">CGMCC 1.15448</strain>
    </source>
</reference>
<gene>
    <name evidence="1" type="ORF">GCM10011511_24670</name>
</gene>
<keyword evidence="2" id="KW-1185">Reference proteome</keyword>
<dbReference type="Proteomes" id="UP000607559">
    <property type="component" value="Unassembled WGS sequence"/>
</dbReference>
<dbReference type="EMBL" id="BMJC01000002">
    <property type="protein sequence ID" value="GGB00465.1"/>
    <property type="molecule type" value="Genomic_DNA"/>
</dbReference>
<sequence length="763" mass="87885">MTDSTGRFHIPWNNVPDTLIISCAGYSTVSIPVSPQDTGELTVELPEKQAEEVVVMARYNRGLFWWKKIVQHKQVNNPYKYHSFSSDVYRKLELDLNNVTREGLAKVKLMKPFGFIANDIDSVSGDKPFLPVFMKESSGKCYYSAHPRKRREEIAAVRTSGLKNEGVLHFIGGIEQSINVYENYITLFGKEFISPLSSSGDAHYNYRGADTQYIDGQRYLHLFFSPKRPGENTFSGNCWIHQATWAVSSIDLDISSTADINFVHRFTIRQEFVRQPDNTWIFSRDQFVVEISPLKKEKLSLIARQTILYRQVQIDRPEIAAILDKNTQPEQIVVAADAKIRPDAWWDLYRPEPLSVNEGKVYKLSDTLQSIPLFQSYVHTAEFLIDGRKPLGTVEIGPWYKWISGNQREKLRLRFDLATTQKFSKQLWLHGYLAYGAGDNQFKGQLETRYKLPGNGGYSVEASYLHDLDNGRARNDEEGVSTDNLFSQLIRRPGIRQKFIMVTQERTGVTKEWGKAFSAQLLLSRSTYTTFNPLPPIKMIASNEKDIINTELGLRLRYTPFELGYAVGIPGMAGGDYRYQKLNAIITQNVHLPGWGHISYQVYGGRIWGDPLPFMLLEVHPGNETYYYSKQAFNLMSRYEYVSDRYAGFSVEHNFDKKLLNLLPLVRRLKVRQFWNVKAVWGDLSAADKKLNRWEYGNYRMKSLNGRPYIELGTGLDNIFKYFRLDCVWRFAPVRPVYMGTWLPVRPNLPGNFGVFGSFHIQF</sequence>
<dbReference type="Pfam" id="PF18939">
    <property type="entry name" value="DUF5686"/>
    <property type="match status" value="2"/>
</dbReference>
<name>A0A8J2XTM7_9BACT</name>
<organism evidence="1 2">
    <name type="scientific">Puia dinghuensis</name>
    <dbReference type="NCBI Taxonomy" id="1792502"/>
    <lineage>
        <taxon>Bacteria</taxon>
        <taxon>Pseudomonadati</taxon>
        <taxon>Bacteroidota</taxon>
        <taxon>Chitinophagia</taxon>
        <taxon>Chitinophagales</taxon>
        <taxon>Chitinophagaceae</taxon>
        <taxon>Puia</taxon>
    </lineage>
</organism>
<dbReference type="AlphaFoldDB" id="A0A8J2XTM7"/>
<evidence type="ECO:0000313" key="1">
    <source>
        <dbReference type="EMBL" id="GGB00465.1"/>
    </source>
</evidence>
<accession>A0A8J2XTM7</accession>
<protein>
    <submittedName>
        <fullName evidence="1">Collagen-binding protein</fullName>
    </submittedName>
</protein>
<comment type="caution">
    <text evidence="1">The sequence shown here is derived from an EMBL/GenBank/DDBJ whole genome shotgun (WGS) entry which is preliminary data.</text>
</comment>
<dbReference type="InterPro" id="IPR043741">
    <property type="entry name" value="DUF5686"/>
</dbReference>
<reference evidence="1" key="1">
    <citation type="journal article" date="2014" name="Int. J. Syst. Evol. Microbiol.">
        <title>Complete genome sequence of Corynebacterium casei LMG S-19264T (=DSM 44701T), isolated from a smear-ripened cheese.</title>
        <authorList>
            <consortium name="US DOE Joint Genome Institute (JGI-PGF)"/>
            <person name="Walter F."/>
            <person name="Albersmeier A."/>
            <person name="Kalinowski J."/>
            <person name="Ruckert C."/>
        </authorList>
    </citation>
    <scope>NUCLEOTIDE SEQUENCE</scope>
    <source>
        <strain evidence="1">CGMCC 1.15448</strain>
    </source>
</reference>
<keyword evidence="1" id="KW-0176">Collagen</keyword>
<proteinExistence type="predicted"/>
<evidence type="ECO:0000313" key="2">
    <source>
        <dbReference type="Proteomes" id="UP000607559"/>
    </source>
</evidence>